<dbReference type="Proteomes" id="UP000444721">
    <property type="component" value="Unassembled WGS sequence"/>
</dbReference>
<dbReference type="Gene3D" id="1.25.40.10">
    <property type="entry name" value="Tetratricopeptide repeat domain"/>
    <property type="match status" value="1"/>
</dbReference>
<dbReference type="GeneID" id="68118177"/>
<dbReference type="RefSeq" id="XP_044567697.1">
    <property type="nucleotide sequence ID" value="XM_044701318.1"/>
</dbReference>
<dbReference type="VEuPathDB" id="AmoebaDB:FDP41_010962"/>
<feature type="region of interest" description="Disordered" evidence="1">
    <location>
        <begin position="488"/>
        <end position="512"/>
    </location>
</feature>
<feature type="compositionally biased region" description="Basic and acidic residues" evidence="1">
    <location>
        <begin position="571"/>
        <end position="585"/>
    </location>
</feature>
<dbReference type="VEuPathDB" id="AmoebaDB:NF0090520"/>
<dbReference type="OrthoDB" id="10258582at2759"/>
<dbReference type="EMBL" id="VFQX01000007">
    <property type="protein sequence ID" value="KAF0982984.1"/>
    <property type="molecule type" value="Genomic_DNA"/>
</dbReference>
<dbReference type="PROSITE" id="PS50096">
    <property type="entry name" value="IQ"/>
    <property type="match status" value="1"/>
</dbReference>
<feature type="compositionally biased region" description="Low complexity" evidence="1">
    <location>
        <begin position="491"/>
        <end position="508"/>
    </location>
</feature>
<protein>
    <submittedName>
        <fullName evidence="2">Uncharacterized protein</fullName>
    </submittedName>
</protein>
<proteinExistence type="predicted"/>
<keyword evidence="3" id="KW-1185">Reference proteome</keyword>
<dbReference type="SUPFAM" id="SSF48452">
    <property type="entry name" value="TPR-like"/>
    <property type="match status" value="1"/>
</dbReference>
<accession>A0A6A5C8Y9</accession>
<reference evidence="2 3" key="1">
    <citation type="journal article" date="2019" name="Sci. Rep.">
        <title>Nanopore sequencing improves the draft genome of the human pathogenic amoeba Naegleria fowleri.</title>
        <authorList>
            <person name="Liechti N."/>
            <person name="Schurch N."/>
            <person name="Bruggmann R."/>
            <person name="Wittwer M."/>
        </authorList>
    </citation>
    <scope>NUCLEOTIDE SEQUENCE [LARGE SCALE GENOMIC DNA]</scope>
    <source>
        <strain evidence="2 3">ATCC 30894</strain>
    </source>
</reference>
<feature type="region of interest" description="Disordered" evidence="1">
    <location>
        <begin position="199"/>
        <end position="226"/>
    </location>
</feature>
<comment type="caution">
    <text evidence="2">The sequence shown here is derived from an EMBL/GenBank/DDBJ whole genome shotgun (WGS) entry which is preliminary data.</text>
</comment>
<feature type="compositionally biased region" description="Polar residues" evidence="1">
    <location>
        <begin position="199"/>
        <end position="220"/>
    </location>
</feature>
<dbReference type="InterPro" id="IPR011990">
    <property type="entry name" value="TPR-like_helical_dom_sf"/>
</dbReference>
<feature type="region of interest" description="Disordered" evidence="1">
    <location>
        <begin position="571"/>
        <end position="601"/>
    </location>
</feature>
<dbReference type="VEuPathDB" id="AmoebaDB:NfTy_016060"/>
<feature type="compositionally biased region" description="Low complexity" evidence="1">
    <location>
        <begin position="622"/>
        <end position="639"/>
    </location>
</feature>
<dbReference type="OMA" id="CNLAVEY"/>
<evidence type="ECO:0000313" key="3">
    <source>
        <dbReference type="Proteomes" id="UP000444721"/>
    </source>
</evidence>
<dbReference type="AlphaFoldDB" id="A0A6A5C8Y9"/>
<organism evidence="2 3">
    <name type="scientific">Naegleria fowleri</name>
    <name type="common">Brain eating amoeba</name>
    <dbReference type="NCBI Taxonomy" id="5763"/>
    <lineage>
        <taxon>Eukaryota</taxon>
        <taxon>Discoba</taxon>
        <taxon>Heterolobosea</taxon>
        <taxon>Tetramitia</taxon>
        <taxon>Eutetramitia</taxon>
        <taxon>Vahlkampfiidae</taxon>
        <taxon>Naegleria</taxon>
    </lineage>
</organism>
<feature type="region of interest" description="Disordered" evidence="1">
    <location>
        <begin position="622"/>
        <end position="643"/>
    </location>
</feature>
<evidence type="ECO:0000313" key="2">
    <source>
        <dbReference type="EMBL" id="KAF0982984.1"/>
    </source>
</evidence>
<feature type="region of interest" description="Disordered" evidence="1">
    <location>
        <begin position="108"/>
        <end position="145"/>
    </location>
</feature>
<name>A0A6A5C8Y9_NAEFO</name>
<sequence>MPSFNPQLPDFVEPLWLPSLFRVEAKTDLWMRLEQEDATNCTTEQEEITSPTSDDALFNIKRSKKEYSVHEMRDKARQYMEKNNYVDALATFEKYIIKRTNVKSSLNSSVSSSITTNSSSSQPSGASVARSDSVASQRSDREERSVNLSFNSNSLKIYVLIGCNLAVEYTLKGNISTAIDVLTNTIDIISENIKKLQKRASSSKGEGRMSRSSSRNSLTGHVSDVKSKLRDDKDQLNFMKAILAFNLTNLLIRKKKYSSALSYCKIALKKFSYYGNSEYASFFMLTRAVIHCLMKNYQDAQNILVDCLILIRYMKYHKGREYAAGSGSLKISWLYIPASSPDTMNEDDASSISRFGAVFRENWESMMKVLSYHNLALCKAYFQAYGKAFKLSERAIELAKSIPNIIDVGSLVSTLAKTFKFCKRMNETASAYAGNILLRTSSEPEQVLQTLKTVVDVRKKLVSLLPFLGKSDDFKDLNMSIIEDEDDLMEQKQSVSSSQSSRSTQSDGSETDKFLLKSSLKNTIIAARHETTASISHTKKRTPQKVVNNRVVLPPVKRVLTSLDMLNIHNTNEDVNSKKPNDSRKAQSAPKQEISKRKEKNQKIIKAEEVVAEMVTSVSSTKTTTETNLTNTSSTPNITKPVNADQDPALQAVMEDPTKMKALLIIQQAFRKKLARNKAKRIKIEKENALRDFLAEERRWFEENKDKYFDLLLEEEK</sequence>
<evidence type="ECO:0000256" key="1">
    <source>
        <dbReference type="SAM" id="MobiDB-lite"/>
    </source>
</evidence>
<gene>
    <name evidence="2" type="ORF">FDP41_010962</name>
</gene>
<feature type="compositionally biased region" description="Low complexity" evidence="1">
    <location>
        <begin position="108"/>
        <end position="128"/>
    </location>
</feature>